<keyword evidence="4" id="KW-1185">Reference proteome</keyword>
<evidence type="ECO:0000313" key="3">
    <source>
        <dbReference type="EMBL" id="KAK4254026.1"/>
    </source>
</evidence>
<proteinExistence type="inferred from homology"/>
<dbReference type="Pfam" id="PF02893">
    <property type="entry name" value="GRAM"/>
    <property type="match status" value="1"/>
</dbReference>
<dbReference type="SMART" id="SM00568">
    <property type="entry name" value="GRAM"/>
    <property type="match status" value="1"/>
</dbReference>
<protein>
    <recommendedName>
        <fullName evidence="2">GRAM domain-containing protein</fullName>
    </recommendedName>
</protein>
<dbReference type="PANTHER" id="PTHR31969">
    <property type="entry name" value="GEM-LIKE PROTEIN 2"/>
    <property type="match status" value="1"/>
</dbReference>
<dbReference type="EMBL" id="JAWXYG010000014">
    <property type="protein sequence ID" value="KAK4254026.1"/>
    <property type="molecule type" value="Genomic_DNA"/>
</dbReference>
<dbReference type="InterPro" id="IPR004182">
    <property type="entry name" value="GRAM"/>
</dbReference>
<accession>A0AAE1IPC8</accession>
<evidence type="ECO:0000256" key="1">
    <source>
        <dbReference type="ARBA" id="ARBA00009414"/>
    </source>
</evidence>
<organism evidence="3 4">
    <name type="scientific">Acacia crassicarpa</name>
    <name type="common">northern wattle</name>
    <dbReference type="NCBI Taxonomy" id="499986"/>
    <lineage>
        <taxon>Eukaryota</taxon>
        <taxon>Viridiplantae</taxon>
        <taxon>Streptophyta</taxon>
        <taxon>Embryophyta</taxon>
        <taxon>Tracheophyta</taxon>
        <taxon>Spermatophyta</taxon>
        <taxon>Magnoliopsida</taxon>
        <taxon>eudicotyledons</taxon>
        <taxon>Gunneridae</taxon>
        <taxon>Pentapetalae</taxon>
        <taxon>rosids</taxon>
        <taxon>fabids</taxon>
        <taxon>Fabales</taxon>
        <taxon>Fabaceae</taxon>
        <taxon>Caesalpinioideae</taxon>
        <taxon>mimosoid clade</taxon>
        <taxon>Acacieae</taxon>
        <taxon>Acacia</taxon>
    </lineage>
</organism>
<sequence>MAHHVEIPIRSNSPENIIINNNNHNPYINVSPISTSPAHNNSPNPMDTICDALHRCSKTVEKATRQAENMADNFWNHIRLGSNPADAAMARLVQGTKVLTQGGHYRVFENTFGILQGEKLLKQYACYLSTLSGPIIGTLYISTKRLAFCSDYPLYHSYPFSFHSQSIYYKVLVPLEQLSRVSPSSNRWNPSEKYIEVVTVDGYEFTFMGFITNEKALKTLTETFQRYRNHSTEM</sequence>
<name>A0AAE1IPC8_9FABA</name>
<gene>
    <name evidence="3" type="ORF">QN277_009459</name>
</gene>
<dbReference type="InterPro" id="IPR037848">
    <property type="entry name" value="GEM-like"/>
</dbReference>
<evidence type="ECO:0000313" key="4">
    <source>
        <dbReference type="Proteomes" id="UP001293593"/>
    </source>
</evidence>
<dbReference type="InterPro" id="IPR011993">
    <property type="entry name" value="PH-like_dom_sf"/>
</dbReference>
<dbReference type="Proteomes" id="UP001293593">
    <property type="component" value="Unassembled WGS sequence"/>
</dbReference>
<feature type="domain" description="GRAM" evidence="2">
    <location>
        <begin position="106"/>
        <end position="185"/>
    </location>
</feature>
<dbReference type="Gene3D" id="2.30.29.30">
    <property type="entry name" value="Pleckstrin-homology domain (PH domain)/Phosphotyrosine-binding domain (PTB)"/>
    <property type="match status" value="1"/>
</dbReference>
<comment type="similarity">
    <text evidence="1">Belongs to the GEM family.</text>
</comment>
<dbReference type="AlphaFoldDB" id="A0AAE1IPC8"/>
<reference evidence="3" key="1">
    <citation type="submission" date="2023-10" db="EMBL/GenBank/DDBJ databases">
        <title>Chromosome-level genome of the transformable northern wattle, Acacia crassicarpa.</title>
        <authorList>
            <person name="Massaro I."/>
            <person name="Sinha N.R."/>
            <person name="Poethig S."/>
            <person name="Leichty A.R."/>
        </authorList>
    </citation>
    <scope>NUCLEOTIDE SEQUENCE</scope>
    <source>
        <strain evidence="3">Acra3RX</strain>
        <tissue evidence="3">Leaf</tissue>
    </source>
</reference>
<comment type="caution">
    <text evidence="3">The sequence shown here is derived from an EMBL/GenBank/DDBJ whole genome shotgun (WGS) entry which is preliminary data.</text>
</comment>
<evidence type="ECO:0000259" key="2">
    <source>
        <dbReference type="SMART" id="SM00568"/>
    </source>
</evidence>